<keyword evidence="1" id="KW-0812">Transmembrane</keyword>
<keyword evidence="3" id="KW-1185">Reference proteome</keyword>
<evidence type="ECO:0000256" key="1">
    <source>
        <dbReference type="SAM" id="Phobius"/>
    </source>
</evidence>
<protein>
    <submittedName>
        <fullName evidence="2">Uncharacterized protein</fullName>
    </submittedName>
</protein>
<accession>A0A9D4U918</accession>
<dbReference type="EMBL" id="JABFUD020000022">
    <property type="protein sequence ID" value="KAI5062774.1"/>
    <property type="molecule type" value="Genomic_DNA"/>
</dbReference>
<reference evidence="2" key="1">
    <citation type="submission" date="2021-01" db="EMBL/GenBank/DDBJ databases">
        <title>Adiantum capillus-veneris genome.</title>
        <authorList>
            <person name="Fang Y."/>
            <person name="Liao Q."/>
        </authorList>
    </citation>
    <scope>NUCLEOTIDE SEQUENCE</scope>
    <source>
        <strain evidence="2">H3</strain>
        <tissue evidence="2">Leaf</tissue>
    </source>
</reference>
<keyword evidence="1" id="KW-0472">Membrane</keyword>
<dbReference type="Proteomes" id="UP000886520">
    <property type="component" value="Chromosome 22"/>
</dbReference>
<sequence>MATLAYPASNQRRQQISHAFSPTSVISTPILLRRVANHLTGQPTSITATTAWVRYFSFSLLFTAIGFSFSLLHGVVNRQAAAYPLDTTHYPAVLTSFLLSLSASTLARHAVYK</sequence>
<organism evidence="2 3">
    <name type="scientific">Adiantum capillus-veneris</name>
    <name type="common">Maidenhair fern</name>
    <dbReference type="NCBI Taxonomy" id="13818"/>
    <lineage>
        <taxon>Eukaryota</taxon>
        <taxon>Viridiplantae</taxon>
        <taxon>Streptophyta</taxon>
        <taxon>Embryophyta</taxon>
        <taxon>Tracheophyta</taxon>
        <taxon>Polypodiopsida</taxon>
        <taxon>Polypodiidae</taxon>
        <taxon>Polypodiales</taxon>
        <taxon>Pteridineae</taxon>
        <taxon>Pteridaceae</taxon>
        <taxon>Vittarioideae</taxon>
        <taxon>Adiantum</taxon>
    </lineage>
</organism>
<dbReference type="AlphaFoldDB" id="A0A9D4U918"/>
<evidence type="ECO:0000313" key="2">
    <source>
        <dbReference type="EMBL" id="KAI5062774.1"/>
    </source>
</evidence>
<feature type="transmembrane region" description="Helical" evidence="1">
    <location>
        <begin position="88"/>
        <end position="107"/>
    </location>
</feature>
<feature type="transmembrane region" description="Helical" evidence="1">
    <location>
        <begin position="55"/>
        <end position="76"/>
    </location>
</feature>
<evidence type="ECO:0000313" key="3">
    <source>
        <dbReference type="Proteomes" id="UP000886520"/>
    </source>
</evidence>
<name>A0A9D4U918_ADICA</name>
<gene>
    <name evidence="2" type="ORF">GOP47_0023313</name>
</gene>
<comment type="caution">
    <text evidence="2">The sequence shown here is derived from an EMBL/GenBank/DDBJ whole genome shotgun (WGS) entry which is preliminary data.</text>
</comment>
<proteinExistence type="predicted"/>
<keyword evidence="1" id="KW-1133">Transmembrane helix</keyword>